<dbReference type="Proteomes" id="UP001432027">
    <property type="component" value="Unassembled WGS sequence"/>
</dbReference>
<comment type="caution">
    <text evidence="2">The sequence shown here is derived from an EMBL/GenBank/DDBJ whole genome shotgun (WGS) entry which is preliminary data.</text>
</comment>
<feature type="compositionally biased region" description="Polar residues" evidence="1">
    <location>
        <begin position="190"/>
        <end position="202"/>
    </location>
</feature>
<proteinExistence type="predicted"/>
<sequence length="236" mass="25710">MSTLAPRDKFSSEVPTPLTDMDSEQPTVLEPPMDTPDTDIPLTVDSSTEESKQSRRSQLKRRDRFSSEAMATPPTPMELTLASLFLLDTNSLPPTPLTPTEPSDIPPTTLLERDLPTRDKFSSEVPTPTDTDSEQPTALKPPMDTPPFTVTDTPLPLLDTDIPPTVDSSTKEKRDLPTSTRAPRDKFSSEVPTPTDTDSEQPTALEPPMDTPPLTVTDTPLPLSDTDIPLTADSST</sequence>
<reference evidence="2" key="1">
    <citation type="submission" date="2023-10" db="EMBL/GenBank/DDBJ databases">
        <title>Genome assembly of Pristionchus species.</title>
        <authorList>
            <person name="Yoshida K."/>
            <person name="Sommer R.J."/>
        </authorList>
    </citation>
    <scope>NUCLEOTIDE SEQUENCE</scope>
    <source>
        <strain evidence="2">RS0144</strain>
    </source>
</reference>
<feature type="compositionally biased region" description="Polar residues" evidence="1">
    <location>
        <begin position="124"/>
        <end position="136"/>
    </location>
</feature>
<name>A0AAV5TD32_9BILA</name>
<accession>A0AAV5TD32</accession>
<dbReference type="AlphaFoldDB" id="A0AAV5TD32"/>
<dbReference type="EMBL" id="BTSX01000004">
    <property type="protein sequence ID" value="GMS93476.1"/>
    <property type="molecule type" value="Genomic_DNA"/>
</dbReference>
<gene>
    <name evidence="2" type="ORF">PENTCL1PPCAC_15651</name>
</gene>
<feature type="compositionally biased region" description="Basic and acidic residues" evidence="1">
    <location>
        <begin position="111"/>
        <end position="122"/>
    </location>
</feature>
<feature type="compositionally biased region" description="Low complexity" evidence="1">
    <location>
        <begin position="212"/>
        <end position="236"/>
    </location>
</feature>
<evidence type="ECO:0000256" key="1">
    <source>
        <dbReference type="SAM" id="MobiDB-lite"/>
    </source>
</evidence>
<feature type="compositionally biased region" description="Basic residues" evidence="1">
    <location>
        <begin position="54"/>
        <end position="63"/>
    </location>
</feature>
<evidence type="ECO:0000313" key="2">
    <source>
        <dbReference type="EMBL" id="GMS93476.1"/>
    </source>
</evidence>
<organism evidence="2 3">
    <name type="scientific">Pristionchus entomophagus</name>
    <dbReference type="NCBI Taxonomy" id="358040"/>
    <lineage>
        <taxon>Eukaryota</taxon>
        <taxon>Metazoa</taxon>
        <taxon>Ecdysozoa</taxon>
        <taxon>Nematoda</taxon>
        <taxon>Chromadorea</taxon>
        <taxon>Rhabditida</taxon>
        <taxon>Rhabditina</taxon>
        <taxon>Diplogasteromorpha</taxon>
        <taxon>Diplogasteroidea</taxon>
        <taxon>Neodiplogasteridae</taxon>
        <taxon>Pristionchus</taxon>
    </lineage>
</organism>
<feature type="compositionally biased region" description="Basic and acidic residues" evidence="1">
    <location>
        <begin position="169"/>
        <end position="188"/>
    </location>
</feature>
<feature type="region of interest" description="Disordered" evidence="1">
    <location>
        <begin position="89"/>
        <end position="236"/>
    </location>
</feature>
<feature type="compositionally biased region" description="Basic and acidic residues" evidence="1">
    <location>
        <begin position="1"/>
        <end position="11"/>
    </location>
</feature>
<feature type="region of interest" description="Disordered" evidence="1">
    <location>
        <begin position="1"/>
        <end position="77"/>
    </location>
</feature>
<feature type="non-terminal residue" evidence="2">
    <location>
        <position position="236"/>
    </location>
</feature>
<keyword evidence="3" id="KW-1185">Reference proteome</keyword>
<evidence type="ECO:0000313" key="3">
    <source>
        <dbReference type="Proteomes" id="UP001432027"/>
    </source>
</evidence>
<feature type="compositionally biased region" description="Low complexity" evidence="1">
    <location>
        <begin position="146"/>
        <end position="167"/>
    </location>
</feature>
<protein>
    <submittedName>
        <fullName evidence="2">Uncharacterized protein</fullName>
    </submittedName>
</protein>